<dbReference type="GO" id="GO:0016042">
    <property type="term" value="P:lipid catabolic process"/>
    <property type="evidence" value="ECO:0007669"/>
    <property type="project" value="UniProtKB-UniRule"/>
</dbReference>
<name>A0A5C1AJX6_9BACT</name>
<dbReference type="OrthoDB" id="213032at2"/>
<keyword evidence="2" id="KW-0378">Hydrolase</keyword>
<dbReference type="Proteomes" id="UP000324974">
    <property type="component" value="Chromosome"/>
</dbReference>
<feature type="region of interest" description="Disordered" evidence="3">
    <location>
        <begin position="386"/>
        <end position="443"/>
    </location>
</feature>
<evidence type="ECO:0000313" key="5">
    <source>
        <dbReference type="EMBL" id="QEL19511.1"/>
    </source>
</evidence>
<proteinExistence type="predicted"/>
<protein>
    <submittedName>
        <fullName evidence="5">Patatin</fullName>
    </submittedName>
</protein>
<gene>
    <name evidence="5" type="ORF">PX52LOC_06585</name>
</gene>
<dbReference type="PROSITE" id="PS51635">
    <property type="entry name" value="PNPLA"/>
    <property type="match status" value="1"/>
</dbReference>
<keyword evidence="1 2" id="KW-0443">Lipid metabolism</keyword>
<dbReference type="Gene3D" id="3.40.1090.10">
    <property type="entry name" value="Cytosolic phospholipase A2 catalytic domain"/>
    <property type="match status" value="1"/>
</dbReference>
<dbReference type="SUPFAM" id="SSF52151">
    <property type="entry name" value="FabD/lysophospholipase-like"/>
    <property type="match status" value="1"/>
</dbReference>
<accession>A0A5C1AJX6</accession>
<evidence type="ECO:0000256" key="2">
    <source>
        <dbReference type="PROSITE-ProRule" id="PRU01161"/>
    </source>
</evidence>
<dbReference type="EMBL" id="CP042425">
    <property type="protein sequence ID" value="QEL19511.1"/>
    <property type="molecule type" value="Genomic_DNA"/>
</dbReference>
<dbReference type="GO" id="GO:0016787">
    <property type="term" value="F:hydrolase activity"/>
    <property type="evidence" value="ECO:0007669"/>
    <property type="project" value="UniProtKB-UniRule"/>
</dbReference>
<dbReference type="InterPro" id="IPR002641">
    <property type="entry name" value="PNPLA_dom"/>
</dbReference>
<keyword evidence="6" id="KW-1185">Reference proteome</keyword>
<dbReference type="InterPro" id="IPR016035">
    <property type="entry name" value="Acyl_Trfase/lysoPLipase"/>
</dbReference>
<dbReference type="PROSITE" id="PS51257">
    <property type="entry name" value="PROKAR_LIPOPROTEIN"/>
    <property type="match status" value="1"/>
</dbReference>
<reference evidence="6" key="1">
    <citation type="submission" date="2019-08" db="EMBL/GenBank/DDBJ databases">
        <title>Limnoglobus roseus gen. nov., sp. nov., a novel freshwater planctomycete with a giant genome from the family Gemmataceae.</title>
        <authorList>
            <person name="Kulichevskaya I.S."/>
            <person name="Naumoff D.G."/>
            <person name="Miroshnikov K."/>
            <person name="Ivanova A."/>
            <person name="Philippov D.A."/>
            <person name="Hakobyan A."/>
            <person name="Rijpstra I.C."/>
            <person name="Sinninghe Damste J.S."/>
            <person name="Liesack W."/>
            <person name="Dedysh S.N."/>
        </authorList>
    </citation>
    <scope>NUCLEOTIDE SEQUENCE [LARGE SCALE GENOMIC DNA]</scope>
    <source>
        <strain evidence="6">PX52</strain>
    </source>
</reference>
<feature type="short sequence motif" description="GXSXG" evidence="2">
    <location>
        <begin position="114"/>
        <end position="118"/>
    </location>
</feature>
<dbReference type="KEGG" id="lrs:PX52LOC_06585"/>
<evidence type="ECO:0000313" key="6">
    <source>
        <dbReference type="Proteomes" id="UP000324974"/>
    </source>
</evidence>
<dbReference type="RefSeq" id="WP_149113892.1">
    <property type="nucleotide sequence ID" value="NZ_CP042425.1"/>
</dbReference>
<dbReference type="AlphaFoldDB" id="A0A5C1AJX6"/>
<sequence length="443" mass="46410">MRPVIAALLLSATGLTLTGCRAHPPPVSPTAAGLNVRDLVDPAAQAEAEDLNPPDQLAILGERLRVERKAGSADRPPRHVLCLSGGGAFGAFSAGVLVGWTGRGDRPTFDVVTGVSTGALIAPFAFLGPEYDPTITDLYTTIRTRDLYRLRLLTALLGESFADNRRMAARVDAAISPAVTAAIAAAHRAGRRLYVGTTEQEGKQFVVWDVGAIAAGDAAGGRELIVQILLGSAAPPGFFPAAEIGVTVDGVRRVERHTDGGVSQSIFFRPPYVPPEARSDPAARDLAGTRVYAVVAGKLYADPEAIRPRAISQASKNVAATVYAQTRRNLQQVYADCVVAGMDYHLAAIPPGYPAPRSSLEFRPAVMVPLFEEGRRVGGSAAAWRTLPPGAGPGEGPLARAGTALTHRPRGPAQPVLGPDRLIRPPASDRGGIPAVPREAAVK</sequence>
<keyword evidence="2" id="KW-0442">Lipid degradation</keyword>
<evidence type="ECO:0000259" key="4">
    <source>
        <dbReference type="PROSITE" id="PS51635"/>
    </source>
</evidence>
<evidence type="ECO:0000256" key="1">
    <source>
        <dbReference type="ARBA" id="ARBA00023098"/>
    </source>
</evidence>
<feature type="short sequence motif" description="DGA/G" evidence="2">
    <location>
        <begin position="259"/>
        <end position="261"/>
    </location>
</feature>
<feature type="domain" description="PNPLA" evidence="4">
    <location>
        <begin position="81"/>
        <end position="272"/>
    </location>
</feature>
<feature type="active site" description="Nucleophile" evidence="2">
    <location>
        <position position="116"/>
    </location>
</feature>
<feature type="short sequence motif" description="GXGXXG" evidence="2">
    <location>
        <begin position="85"/>
        <end position="90"/>
    </location>
</feature>
<feature type="active site" description="Proton acceptor" evidence="2">
    <location>
        <position position="259"/>
    </location>
</feature>
<evidence type="ECO:0000256" key="3">
    <source>
        <dbReference type="SAM" id="MobiDB-lite"/>
    </source>
</evidence>
<dbReference type="Pfam" id="PF01734">
    <property type="entry name" value="Patatin"/>
    <property type="match status" value="1"/>
</dbReference>
<organism evidence="5 6">
    <name type="scientific">Limnoglobus roseus</name>
    <dbReference type="NCBI Taxonomy" id="2598579"/>
    <lineage>
        <taxon>Bacteria</taxon>
        <taxon>Pseudomonadati</taxon>
        <taxon>Planctomycetota</taxon>
        <taxon>Planctomycetia</taxon>
        <taxon>Gemmatales</taxon>
        <taxon>Gemmataceae</taxon>
        <taxon>Limnoglobus</taxon>
    </lineage>
</organism>